<sequence>MPAGSPIPAFLGPQACAPDVVPSMQPGHVVTRGVPLPRPARESPSLAEFRAVLEGLVIPRHNPQDDISPRLSVTQDWPHFLKLILELALRHGLSPAEDGPCIERWARQVYAAYQPDSTVVTTSHHDHIGSRSACGLPGHPKDTGRVAPTLALPDDLEESNDSESDGSMPSLRSV</sequence>
<dbReference type="Proteomes" id="UP000256964">
    <property type="component" value="Unassembled WGS sequence"/>
</dbReference>
<evidence type="ECO:0000256" key="1">
    <source>
        <dbReference type="SAM" id="MobiDB-lite"/>
    </source>
</evidence>
<evidence type="ECO:0000313" key="2">
    <source>
        <dbReference type="EMBL" id="RDX52562.1"/>
    </source>
</evidence>
<evidence type="ECO:0000313" key="3">
    <source>
        <dbReference type="Proteomes" id="UP000256964"/>
    </source>
</evidence>
<feature type="compositionally biased region" description="Acidic residues" evidence="1">
    <location>
        <begin position="154"/>
        <end position="164"/>
    </location>
</feature>
<proteinExistence type="predicted"/>
<organism evidence="2 3">
    <name type="scientific">Lentinus brumalis</name>
    <dbReference type="NCBI Taxonomy" id="2498619"/>
    <lineage>
        <taxon>Eukaryota</taxon>
        <taxon>Fungi</taxon>
        <taxon>Dikarya</taxon>
        <taxon>Basidiomycota</taxon>
        <taxon>Agaricomycotina</taxon>
        <taxon>Agaricomycetes</taxon>
        <taxon>Polyporales</taxon>
        <taxon>Polyporaceae</taxon>
        <taxon>Lentinus</taxon>
    </lineage>
</organism>
<dbReference type="EMBL" id="KZ857390">
    <property type="protein sequence ID" value="RDX52562.1"/>
    <property type="molecule type" value="Genomic_DNA"/>
</dbReference>
<keyword evidence="3" id="KW-1185">Reference proteome</keyword>
<gene>
    <name evidence="2" type="ORF">OH76DRAFT_1480665</name>
</gene>
<dbReference type="AlphaFoldDB" id="A0A371DJ62"/>
<accession>A0A371DJ62</accession>
<feature type="region of interest" description="Disordered" evidence="1">
    <location>
        <begin position="122"/>
        <end position="174"/>
    </location>
</feature>
<name>A0A371DJ62_9APHY</name>
<protein>
    <submittedName>
        <fullName evidence="2">Uncharacterized protein</fullName>
    </submittedName>
</protein>
<reference evidence="2 3" key="1">
    <citation type="journal article" date="2018" name="Biotechnol. Biofuels">
        <title>Integrative visual omics of the white-rot fungus Polyporus brumalis exposes the biotechnological potential of its oxidative enzymes for delignifying raw plant biomass.</title>
        <authorList>
            <person name="Miyauchi S."/>
            <person name="Rancon A."/>
            <person name="Drula E."/>
            <person name="Hage H."/>
            <person name="Chaduli D."/>
            <person name="Favel A."/>
            <person name="Grisel S."/>
            <person name="Henrissat B."/>
            <person name="Herpoel-Gimbert I."/>
            <person name="Ruiz-Duenas F.J."/>
            <person name="Chevret D."/>
            <person name="Hainaut M."/>
            <person name="Lin J."/>
            <person name="Wang M."/>
            <person name="Pangilinan J."/>
            <person name="Lipzen A."/>
            <person name="Lesage-Meessen L."/>
            <person name="Navarro D."/>
            <person name="Riley R."/>
            <person name="Grigoriev I.V."/>
            <person name="Zhou S."/>
            <person name="Raouche S."/>
            <person name="Rosso M.N."/>
        </authorList>
    </citation>
    <scope>NUCLEOTIDE SEQUENCE [LARGE SCALE GENOMIC DNA]</scope>
    <source>
        <strain evidence="2 3">BRFM 1820</strain>
    </source>
</reference>